<dbReference type="KEGG" id="ehx:EMIHUDRAFT_349345"/>
<reference evidence="4" key="1">
    <citation type="journal article" date="2013" name="Nature">
        <title>Pan genome of the phytoplankton Emiliania underpins its global distribution.</title>
        <authorList>
            <person name="Read B.A."/>
            <person name="Kegel J."/>
            <person name="Klute M.J."/>
            <person name="Kuo A."/>
            <person name="Lefebvre S.C."/>
            <person name="Maumus F."/>
            <person name="Mayer C."/>
            <person name="Miller J."/>
            <person name="Monier A."/>
            <person name="Salamov A."/>
            <person name="Young J."/>
            <person name="Aguilar M."/>
            <person name="Claverie J.M."/>
            <person name="Frickenhaus S."/>
            <person name="Gonzalez K."/>
            <person name="Herman E.K."/>
            <person name="Lin Y.C."/>
            <person name="Napier J."/>
            <person name="Ogata H."/>
            <person name="Sarno A.F."/>
            <person name="Shmutz J."/>
            <person name="Schroeder D."/>
            <person name="de Vargas C."/>
            <person name="Verret F."/>
            <person name="von Dassow P."/>
            <person name="Valentin K."/>
            <person name="Van de Peer Y."/>
            <person name="Wheeler G."/>
            <person name="Dacks J.B."/>
            <person name="Delwiche C.F."/>
            <person name="Dyhrman S.T."/>
            <person name="Glockner G."/>
            <person name="John U."/>
            <person name="Richards T."/>
            <person name="Worden A.Z."/>
            <person name="Zhang X."/>
            <person name="Grigoriev I.V."/>
            <person name="Allen A.E."/>
            <person name="Bidle K."/>
            <person name="Borodovsky M."/>
            <person name="Bowler C."/>
            <person name="Brownlee C."/>
            <person name="Cock J.M."/>
            <person name="Elias M."/>
            <person name="Gladyshev V.N."/>
            <person name="Groth M."/>
            <person name="Guda C."/>
            <person name="Hadaegh A."/>
            <person name="Iglesias-Rodriguez M.D."/>
            <person name="Jenkins J."/>
            <person name="Jones B.M."/>
            <person name="Lawson T."/>
            <person name="Leese F."/>
            <person name="Lindquist E."/>
            <person name="Lobanov A."/>
            <person name="Lomsadze A."/>
            <person name="Malik S.B."/>
            <person name="Marsh M.E."/>
            <person name="Mackinder L."/>
            <person name="Mock T."/>
            <person name="Mueller-Roeber B."/>
            <person name="Pagarete A."/>
            <person name="Parker M."/>
            <person name="Probert I."/>
            <person name="Quesneville H."/>
            <person name="Raines C."/>
            <person name="Rensing S.A."/>
            <person name="Riano-Pachon D.M."/>
            <person name="Richier S."/>
            <person name="Rokitta S."/>
            <person name="Shiraiwa Y."/>
            <person name="Soanes D.M."/>
            <person name="van der Giezen M."/>
            <person name="Wahlund T.M."/>
            <person name="Williams B."/>
            <person name="Wilson W."/>
            <person name="Wolfe G."/>
            <person name="Wurch L.L."/>
        </authorList>
    </citation>
    <scope>NUCLEOTIDE SEQUENCE</scope>
</reference>
<dbReference type="Proteomes" id="UP000013827">
    <property type="component" value="Unassembled WGS sequence"/>
</dbReference>
<organism evidence="3 4">
    <name type="scientific">Emiliania huxleyi (strain CCMP1516)</name>
    <dbReference type="NCBI Taxonomy" id="280463"/>
    <lineage>
        <taxon>Eukaryota</taxon>
        <taxon>Haptista</taxon>
        <taxon>Haptophyta</taxon>
        <taxon>Prymnesiophyceae</taxon>
        <taxon>Isochrysidales</taxon>
        <taxon>Noelaerhabdaceae</taxon>
        <taxon>Emiliania</taxon>
    </lineage>
</organism>
<feature type="signal peptide" evidence="2">
    <location>
        <begin position="1"/>
        <end position="19"/>
    </location>
</feature>
<keyword evidence="1" id="KW-0812">Transmembrane</keyword>
<keyword evidence="1" id="KW-0472">Membrane</keyword>
<proteinExistence type="predicted"/>
<evidence type="ECO:0000256" key="2">
    <source>
        <dbReference type="SAM" id="SignalP"/>
    </source>
</evidence>
<dbReference type="RefSeq" id="XP_005794407.1">
    <property type="nucleotide sequence ID" value="XM_005794350.1"/>
</dbReference>
<dbReference type="HOGENOM" id="CLU_2296989_0_0_1"/>
<reference evidence="3" key="2">
    <citation type="submission" date="2024-10" db="UniProtKB">
        <authorList>
            <consortium name="EnsemblProtists"/>
        </authorList>
    </citation>
    <scope>IDENTIFICATION</scope>
</reference>
<sequence>MGSRWVVALLSALCSLASASVQIGSDWPAGPLGESTSARRVLLDAGGDAASRGPPPEGVGMFHIILWSSLGLVVVGWFAVLAMFNMDVGNDSLLYSKAKME</sequence>
<evidence type="ECO:0000313" key="4">
    <source>
        <dbReference type="Proteomes" id="UP000013827"/>
    </source>
</evidence>
<dbReference type="AlphaFoldDB" id="A0A0D3L1U3"/>
<keyword evidence="4" id="KW-1185">Reference proteome</keyword>
<dbReference type="EnsemblProtists" id="EOD41978">
    <property type="protein sequence ID" value="EOD41978"/>
    <property type="gene ID" value="EMIHUDRAFT_349345"/>
</dbReference>
<feature type="transmembrane region" description="Helical" evidence="1">
    <location>
        <begin position="64"/>
        <end position="84"/>
    </location>
</feature>
<evidence type="ECO:0000313" key="3">
    <source>
        <dbReference type="EnsemblProtists" id="EOD41978"/>
    </source>
</evidence>
<keyword evidence="2" id="KW-0732">Signal</keyword>
<feature type="chain" id="PRO_5044292005" evidence="2">
    <location>
        <begin position="20"/>
        <end position="101"/>
    </location>
</feature>
<dbReference type="PaxDb" id="2903-EOD41978"/>
<protein>
    <submittedName>
        <fullName evidence="3">Uncharacterized protein</fullName>
    </submittedName>
</protein>
<dbReference type="GeneID" id="17287248"/>
<evidence type="ECO:0000256" key="1">
    <source>
        <dbReference type="SAM" id="Phobius"/>
    </source>
</evidence>
<keyword evidence="1" id="KW-1133">Transmembrane helix</keyword>
<name>A0A0D3L1U3_EMIH1</name>
<accession>A0A0D3L1U3</accession>